<reference evidence="3" key="1">
    <citation type="submission" date="2014-03" db="EMBL/GenBank/DDBJ databases">
        <authorList>
            <person name="Aksoy S."/>
            <person name="Warren W."/>
            <person name="Wilson R.K."/>
        </authorList>
    </citation>
    <scope>NUCLEOTIDE SEQUENCE [LARGE SCALE GENOMIC DNA]</scope>
    <source>
        <strain evidence="3">IAEA</strain>
    </source>
</reference>
<organism evidence="2 3">
    <name type="scientific">Glossina pallidipes</name>
    <name type="common">Tsetse fly</name>
    <dbReference type="NCBI Taxonomy" id="7398"/>
    <lineage>
        <taxon>Eukaryota</taxon>
        <taxon>Metazoa</taxon>
        <taxon>Ecdysozoa</taxon>
        <taxon>Arthropoda</taxon>
        <taxon>Hexapoda</taxon>
        <taxon>Insecta</taxon>
        <taxon>Pterygota</taxon>
        <taxon>Neoptera</taxon>
        <taxon>Endopterygota</taxon>
        <taxon>Diptera</taxon>
        <taxon>Brachycera</taxon>
        <taxon>Muscomorpha</taxon>
        <taxon>Hippoboscoidea</taxon>
        <taxon>Glossinidae</taxon>
        <taxon>Glossina</taxon>
    </lineage>
</organism>
<accession>A0A1A9ZB26</accession>
<keyword evidence="1" id="KW-1133">Transmembrane helix</keyword>
<proteinExistence type="predicted"/>
<evidence type="ECO:0000313" key="3">
    <source>
        <dbReference type="Proteomes" id="UP000092445"/>
    </source>
</evidence>
<dbReference type="AlphaFoldDB" id="A0A1A9ZB26"/>
<feature type="transmembrane region" description="Helical" evidence="1">
    <location>
        <begin position="102"/>
        <end position="129"/>
    </location>
</feature>
<keyword evidence="1" id="KW-0812">Transmembrane</keyword>
<keyword evidence="3" id="KW-1185">Reference proteome</keyword>
<dbReference type="EnsemblMetazoa" id="GPAI009190-RA">
    <property type="protein sequence ID" value="GPAI009190-PA"/>
    <property type="gene ID" value="GPAI009190"/>
</dbReference>
<name>A0A1A9ZB26_GLOPL</name>
<evidence type="ECO:0000256" key="1">
    <source>
        <dbReference type="SAM" id="Phobius"/>
    </source>
</evidence>
<evidence type="ECO:0000313" key="2">
    <source>
        <dbReference type="EnsemblMetazoa" id="GPAI009190-PA"/>
    </source>
</evidence>
<keyword evidence="1" id="KW-0472">Membrane</keyword>
<dbReference type="VEuPathDB" id="VectorBase:GPAI009190"/>
<protein>
    <submittedName>
        <fullName evidence="2">Uncharacterized protein</fullName>
    </submittedName>
</protein>
<dbReference type="Proteomes" id="UP000092445">
    <property type="component" value="Unassembled WGS sequence"/>
</dbReference>
<sequence length="177" mass="20223">MTVHERKDKAKQRKEFILFEFLDPSQGHVPYCKRSCDKNTRSLIEWFSLIHLSKRRQKESNESSLEQKMGVHQKCVLVACGVHVFVDVGKAHARSFIKRCGCVRLCGIVVIFLVAMIVIVVLVVVMISITHKAYSHNLNNYANVVDFVCIRILEKGTNFREGHVIDKLGSPPARLLY</sequence>
<reference evidence="2" key="2">
    <citation type="submission" date="2020-05" db="UniProtKB">
        <authorList>
            <consortium name="EnsemblMetazoa"/>
        </authorList>
    </citation>
    <scope>IDENTIFICATION</scope>
    <source>
        <strain evidence="2">IAEA</strain>
    </source>
</reference>